<evidence type="ECO:0000313" key="2">
    <source>
        <dbReference type="Proteomes" id="UP000031820"/>
    </source>
</evidence>
<reference evidence="1 2" key="1">
    <citation type="submission" date="2014-10" db="EMBL/GenBank/DDBJ databases">
        <title>Plasmid movement, recombination, and chromosomal integration amongst multidrug resistant commensal Escherichia coli clones within a single commercial turkey flock.</title>
        <authorList>
            <person name="Lang K."/>
            <person name="Dorn K."/>
            <person name="Danzeisen J."/>
            <person name="Johnson T."/>
        </authorList>
    </citation>
    <scope>NUCLEOTIDE SEQUENCE [LARGE SCALE GENOMIC DNA]</scope>
    <source>
        <strain evidence="1 2">UMNturkey9</strain>
    </source>
</reference>
<dbReference type="EMBL" id="JRRF01000023">
    <property type="protein sequence ID" value="KII01998.1"/>
    <property type="molecule type" value="Genomic_DNA"/>
</dbReference>
<accession>A0AAW3FTZ9</accession>
<proteinExistence type="predicted"/>
<dbReference type="Proteomes" id="UP000031820">
    <property type="component" value="Unassembled WGS sequence"/>
</dbReference>
<name>A0AAW3FTZ9_KLEPN</name>
<organism evidence="1 2">
    <name type="scientific">Klebsiella pneumoniae</name>
    <dbReference type="NCBI Taxonomy" id="573"/>
    <lineage>
        <taxon>Bacteria</taxon>
        <taxon>Pseudomonadati</taxon>
        <taxon>Pseudomonadota</taxon>
        <taxon>Gammaproteobacteria</taxon>
        <taxon>Enterobacterales</taxon>
        <taxon>Enterobacteriaceae</taxon>
        <taxon>Klebsiella/Raoultella group</taxon>
        <taxon>Klebsiella</taxon>
        <taxon>Klebsiella pneumoniae complex</taxon>
    </lineage>
</organism>
<protein>
    <submittedName>
        <fullName evidence="1">Uncharacterized protein</fullName>
    </submittedName>
</protein>
<dbReference type="AlphaFoldDB" id="A0AAW3FTZ9"/>
<comment type="caution">
    <text evidence="1">The sequence shown here is derived from an EMBL/GenBank/DDBJ whole genome shotgun (WGS) entry which is preliminary data.</text>
</comment>
<evidence type="ECO:0000313" key="1">
    <source>
        <dbReference type="EMBL" id="KII01998.1"/>
    </source>
</evidence>
<sequence>MVLIQQNSLLLLAHLSLKPNRHAHLVQLNTNIQMKTVMSRLGRVRVALLKRSLLLSKLVRHWKIFQSNTYQWIYDVIRDCLLSLQ</sequence>
<gene>
    <name evidence="1" type="ORF">LS45_24630</name>
</gene>